<protein>
    <submittedName>
        <fullName evidence="1">Uncharacterized protein</fullName>
    </submittedName>
</protein>
<evidence type="ECO:0000313" key="1">
    <source>
        <dbReference type="EMBL" id="BAQ69819.1"/>
    </source>
</evidence>
<evidence type="ECO:0000313" key="4">
    <source>
        <dbReference type="Proteomes" id="UP000604473"/>
    </source>
</evidence>
<accession>A0A0D6B528</accession>
<dbReference type="EMBL" id="AP014800">
    <property type="protein sequence ID" value="BAQ69819.1"/>
    <property type="molecule type" value="Genomic_DNA"/>
</dbReference>
<organism evidence="1 3">
    <name type="scientific">Rhodovulum sulfidophilum</name>
    <name type="common">Rhodobacter sulfidophilus</name>
    <dbReference type="NCBI Taxonomy" id="35806"/>
    <lineage>
        <taxon>Bacteria</taxon>
        <taxon>Pseudomonadati</taxon>
        <taxon>Pseudomonadota</taxon>
        <taxon>Alphaproteobacteria</taxon>
        <taxon>Rhodobacterales</taxon>
        <taxon>Paracoccaceae</taxon>
        <taxon>Rhodovulum</taxon>
    </lineage>
</organism>
<dbReference type="Proteomes" id="UP000064912">
    <property type="component" value="Chromosome"/>
</dbReference>
<reference evidence="2 4" key="2">
    <citation type="submission" date="2021-01" db="EMBL/GenBank/DDBJ databases">
        <title>Draft genomes of Rhodovulum sulfidophilum.</title>
        <authorList>
            <person name="Guzman M.S."/>
        </authorList>
    </citation>
    <scope>NUCLEOTIDE SEQUENCE [LARGE SCALE GENOMIC DNA]</scope>
    <source>
        <strain evidence="2 4">AB35</strain>
    </source>
</reference>
<gene>
    <name evidence="2" type="ORF">JMM60_02945</name>
    <name evidence="1" type="ORF">NHU_02671</name>
</gene>
<dbReference type="EMBL" id="JAESJJ010000002">
    <property type="protein sequence ID" value="MBL3607766.1"/>
    <property type="molecule type" value="Genomic_DNA"/>
</dbReference>
<name>A0A0D6B528_RHOSU</name>
<dbReference type="Proteomes" id="UP000604473">
    <property type="component" value="Unassembled WGS sequence"/>
</dbReference>
<dbReference type="RefSeq" id="WP_060835246.1">
    <property type="nucleotide sequence ID" value="NZ_CP015421.1"/>
</dbReference>
<sequence>MNMIQDLRQTAPRPVMRPRLHPVFGKLGPMPAASLRAMVGYGLNEAEIGRYFGVTPSSVRRLKRSLGVCDSAAE</sequence>
<dbReference type="GeneID" id="93539431"/>
<reference evidence="1 3" key="1">
    <citation type="submission" date="2015-02" db="EMBL/GenBank/DDBJ databases">
        <title>Genome sequene of Rhodovulum sulfidophilum DSM 2351.</title>
        <authorList>
            <person name="Nagao N."/>
        </authorList>
    </citation>
    <scope>NUCLEOTIDE SEQUENCE [LARGE SCALE GENOMIC DNA]</scope>
    <source>
        <strain evidence="1 3">DSM 2351</strain>
    </source>
</reference>
<keyword evidence="4" id="KW-1185">Reference proteome</keyword>
<dbReference type="AlphaFoldDB" id="A0A0D6B528"/>
<evidence type="ECO:0000313" key="3">
    <source>
        <dbReference type="Proteomes" id="UP000064912"/>
    </source>
</evidence>
<proteinExistence type="predicted"/>
<dbReference type="PATRIC" id="fig|35806.4.peg.2750"/>
<evidence type="ECO:0000313" key="2">
    <source>
        <dbReference type="EMBL" id="MBL3607766.1"/>
    </source>
</evidence>
<dbReference type="KEGG" id="rsu:NHU_02671"/>
<dbReference type="OrthoDB" id="7877417at2"/>